<accession>A0A1X7ADH1</accession>
<evidence type="ECO:0000313" key="2">
    <source>
        <dbReference type="Proteomes" id="UP000193570"/>
    </source>
</evidence>
<reference evidence="1 2" key="1">
    <citation type="submission" date="2017-03" db="EMBL/GenBank/DDBJ databases">
        <authorList>
            <person name="Afonso C.L."/>
            <person name="Miller P.J."/>
            <person name="Scott M.A."/>
            <person name="Spackman E."/>
            <person name="Goraichik I."/>
            <person name="Dimitrov K.M."/>
            <person name="Suarez D.L."/>
            <person name="Swayne D.E."/>
        </authorList>
    </citation>
    <scope>NUCLEOTIDE SEQUENCE [LARGE SCALE GENOMIC DNA]</scope>
    <source>
        <strain evidence="1 2">CECT 8625</strain>
    </source>
</reference>
<dbReference type="AlphaFoldDB" id="A0A1X7ADH1"/>
<gene>
    <name evidence="1" type="ORF">ROJ8625_04115</name>
</gene>
<dbReference type="Proteomes" id="UP000193570">
    <property type="component" value="Unassembled WGS sequence"/>
</dbReference>
<proteinExistence type="predicted"/>
<organism evidence="1 2">
    <name type="scientific">Roseivivax jejudonensis</name>
    <dbReference type="NCBI Taxonomy" id="1529041"/>
    <lineage>
        <taxon>Bacteria</taxon>
        <taxon>Pseudomonadati</taxon>
        <taxon>Pseudomonadota</taxon>
        <taxon>Alphaproteobacteria</taxon>
        <taxon>Rhodobacterales</taxon>
        <taxon>Roseobacteraceae</taxon>
        <taxon>Roseivivax</taxon>
    </lineage>
</organism>
<keyword evidence="2" id="KW-1185">Reference proteome</keyword>
<name>A0A1X7ADH1_9RHOB</name>
<dbReference type="EMBL" id="FWFK01000011">
    <property type="protein sequence ID" value="SLN74865.1"/>
    <property type="molecule type" value="Genomic_DNA"/>
</dbReference>
<sequence>MSAGMQELWQAVVVRAIKDAVGCENSAEARRERPIAERWITQRGKDYRRACALAGMCPDFIADQYAAGAFTAEKFRESKEETQ</sequence>
<evidence type="ECO:0000313" key="1">
    <source>
        <dbReference type="EMBL" id="SLN74865.1"/>
    </source>
</evidence>
<protein>
    <submittedName>
        <fullName evidence="1">Uncharacterized protein</fullName>
    </submittedName>
</protein>